<evidence type="ECO:0000313" key="2">
    <source>
        <dbReference type="EMBL" id="GIY18832.1"/>
    </source>
</evidence>
<organism evidence="2 3">
    <name type="scientific">Caerostris extrusa</name>
    <name type="common">Bark spider</name>
    <name type="synonym">Caerostris bankana</name>
    <dbReference type="NCBI Taxonomy" id="172846"/>
    <lineage>
        <taxon>Eukaryota</taxon>
        <taxon>Metazoa</taxon>
        <taxon>Ecdysozoa</taxon>
        <taxon>Arthropoda</taxon>
        <taxon>Chelicerata</taxon>
        <taxon>Arachnida</taxon>
        <taxon>Araneae</taxon>
        <taxon>Araneomorphae</taxon>
        <taxon>Entelegynae</taxon>
        <taxon>Araneoidea</taxon>
        <taxon>Araneidae</taxon>
        <taxon>Caerostris</taxon>
    </lineage>
</organism>
<feature type="compositionally biased region" description="Basic and acidic residues" evidence="1">
    <location>
        <begin position="1"/>
        <end position="26"/>
    </location>
</feature>
<comment type="caution">
    <text evidence="2">The sequence shown here is derived from an EMBL/GenBank/DDBJ whole genome shotgun (WGS) entry which is preliminary data.</text>
</comment>
<feature type="compositionally biased region" description="Basic and acidic residues" evidence="1">
    <location>
        <begin position="91"/>
        <end position="109"/>
    </location>
</feature>
<keyword evidence="3" id="KW-1185">Reference proteome</keyword>
<proteinExistence type="predicted"/>
<protein>
    <submittedName>
        <fullName evidence="2">Uncharacterized protein</fullName>
    </submittedName>
</protein>
<dbReference type="AlphaFoldDB" id="A0AAV4RBW4"/>
<dbReference type="EMBL" id="BPLR01007679">
    <property type="protein sequence ID" value="GIY18832.1"/>
    <property type="molecule type" value="Genomic_DNA"/>
</dbReference>
<evidence type="ECO:0000256" key="1">
    <source>
        <dbReference type="SAM" id="MobiDB-lite"/>
    </source>
</evidence>
<dbReference type="Proteomes" id="UP001054945">
    <property type="component" value="Unassembled WGS sequence"/>
</dbReference>
<name>A0AAV4RBW4_CAEEX</name>
<accession>A0AAV4RBW4</accession>
<gene>
    <name evidence="2" type="ORF">CEXT_586511</name>
</gene>
<reference evidence="2 3" key="1">
    <citation type="submission" date="2021-06" db="EMBL/GenBank/DDBJ databases">
        <title>Caerostris extrusa draft genome.</title>
        <authorList>
            <person name="Kono N."/>
            <person name="Arakawa K."/>
        </authorList>
    </citation>
    <scope>NUCLEOTIDE SEQUENCE [LARGE SCALE GENOMIC DNA]</scope>
</reference>
<feature type="compositionally biased region" description="Basic and acidic residues" evidence="1">
    <location>
        <begin position="61"/>
        <end position="72"/>
    </location>
</feature>
<evidence type="ECO:0000313" key="3">
    <source>
        <dbReference type="Proteomes" id="UP001054945"/>
    </source>
</evidence>
<sequence length="109" mass="12619">MKEKEKKLTNNKNEGRPKENKVKKSEIIWSRGGVGHYQSRRGSSYWTNPRSLLMSSVFSGKRREEDGEEEKKKMRRSKGMVVSARPPPGHRQGEARPREMEKLKPPEIG</sequence>
<feature type="region of interest" description="Disordered" evidence="1">
    <location>
        <begin position="55"/>
        <end position="109"/>
    </location>
</feature>
<feature type="region of interest" description="Disordered" evidence="1">
    <location>
        <begin position="1"/>
        <end position="27"/>
    </location>
</feature>